<evidence type="ECO:0000313" key="4">
    <source>
        <dbReference type="Proteomes" id="UP000297280"/>
    </source>
</evidence>
<organism evidence="3 4">
    <name type="scientific">Botrytis porri</name>
    <dbReference type="NCBI Taxonomy" id="87229"/>
    <lineage>
        <taxon>Eukaryota</taxon>
        <taxon>Fungi</taxon>
        <taxon>Dikarya</taxon>
        <taxon>Ascomycota</taxon>
        <taxon>Pezizomycotina</taxon>
        <taxon>Leotiomycetes</taxon>
        <taxon>Helotiales</taxon>
        <taxon>Sclerotiniaceae</taxon>
        <taxon>Botrytis</taxon>
    </lineage>
</organism>
<keyword evidence="2" id="KW-0732">Signal</keyword>
<dbReference type="AlphaFoldDB" id="A0A4Z1KXD5"/>
<feature type="compositionally biased region" description="Polar residues" evidence="1">
    <location>
        <begin position="284"/>
        <end position="293"/>
    </location>
</feature>
<feature type="compositionally biased region" description="Basic and acidic residues" evidence="1">
    <location>
        <begin position="266"/>
        <end position="278"/>
    </location>
</feature>
<evidence type="ECO:0000256" key="2">
    <source>
        <dbReference type="SAM" id="SignalP"/>
    </source>
</evidence>
<feature type="chain" id="PRO_5021459726" evidence="2">
    <location>
        <begin position="21"/>
        <end position="432"/>
    </location>
</feature>
<feature type="signal peptide" evidence="2">
    <location>
        <begin position="1"/>
        <end position="20"/>
    </location>
</feature>
<feature type="region of interest" description="Disordered" evidence="1">
    <location>
        <begin position="51"/>
        <end position="380"/>
    </location>
</feature>
<comment type="caution">
    <text evidence="3">The sequence shown here is derived from an EMBL/GenBank/DDBJ whole genome shotgun (WGS) entry which is preliminary data.</text>
</comment>
<protein>
    <submittedName>
        <fullName evidence="3">Uncharacterized protein</fullName>
    </submittedName>
</protein>
<dbReference type="STRING" id="87229.A0A4Z1KXD5"/>
<dbReference type="EMBL" id="PQXO01000117">
    <property type="protein sequence ID" value="TGO89259.1"/>
    <property type="molecule type" value="Genomic_DNA"/>
</dbReference>
<evidence type="ECO:0000313" key="3">
    <source>
        <dbReference type="EMBL" id="TGO89259.1"/>
    </source>
</evidence>
<feature type="compositionally biased region" description="Polar residues" evidence="1">
    <location>
        <begin position="53"/>
        <end position="63"/>
    </location>
</feature>
<accession>A0A4Z1KXD5</accession>
<feature type="compositionally biased region" description="Basic and acidic residues" evidence="1">
    <location>
        <begin position="159"/>
        <end position="181"/>
    </location>
</feature>
<reference evidence="3 4" key="1">
    <citation type="submission" date="2017-12" db="EMBL/GenBank/DDBJ databases">
        <title>Comparative genomics of Botrytis spp.</title>
        <authorList>
            <person name="Valero-Jimenez C.A."/>
            <person name="Tapia P."/>
            <person name="Veloso J."/>
            <person name="Silva-Moreno E."/>
            <person name="Staats M."/>
            <person name="Valdes J.H."/>
            <person name="Van Kan J.A.L."/>
        </authorList>
    </citation>
    <scope>NUCLEOTIDE SEQUENCE [LARGE SCALE GENOMIC DNA]</scope>
    <source>
        <strain evidence="3 4">MUCL3349</strain>
    </source>
</reference>
<feature type="compositionally biased region" description="Basic and acidic residues" evidence="1">
    <location>
        <begin position="202"/>
        <end position="213"/>
    </location>
</feature>
<gene>
    <name evidence="3" type="ORF">BPOR_0117g00070</name>
</gene>
<proteinExistence type="predicted"/>
<dbReference type="Proteomes" id="UP000297280">
    <property type="component" value="Unassembled WGS sequence"/>
</dbReference>
<keyword evidence="4" id="KW-1185">Reference proteome</keyword>
<feature type="compositionally biased region" description="Basic and acidic residues" evidence="1">
    <location>
        <begin position="359"/>
        <end position="368"/>
    </location>
</feature>
<sequence length="432" mass="46451">MQFSKISGATAALLISMIFASPIALTSDVVQHSGSHVKPTGPIEHSFKIHPTGSFTANESVPTGTEEEESKFTINPSGGKNEVHHFRPSGVESHDGSKPTGLASKVHDSSHAKPTGHFSKRAVETDILEGAIVSKSRKAKPTGSTVHGYDSVHTQPTSGKKEHAHPSKIPVFKDEKPHESGQAKVSGKGRKEHKSGYIKPTGAKEHKSHESGHAKTSGKNGKKNESTYAKPTGTKEHFAHQSGDARLSGAKGHSQVHESSYGKPTGHKEPARAFESGHVKPTGTHESGQTKPTGKNGKDHESKIAKPTGKGTKEHQSGHAKPTGKGGKEHQSKHIKPTSTKNHSRAHESGHAKPSNQKESARAIESGHAKPTGVHVQKPKFTSTIEIESKIYEFKTETMTFGSKTFVVTGVLPEETGRRSKNWKLGRFDWKD</sequence>
<name>A0A4Z1KXD5_9HELO</name>
<evidence type="ECO:0000256" key="1">
    <source>
        <dbReference type="SAM" id="MobiDB-lite"/>
    </source>
</evidence>